<feature type="transmembrane region" description="Helical" evidence="2">
    <location>
        <begin position="27"/>
        <end position="47"/>
    </location>
</feature>
<gene>
    <name evidence="3" type="ordered locus">Calow_1593</name>
</gene>
<proteinExistence type="predicted"/>
<dbReference type="STRING" id="632518.Calow_1593"/>
<dbReference type="EMBL" id="CP002216">
    <property type="protein sequence ID" value="ADQ05139.1"/>
    <property type="molecule type" value="Genomic_DNA"/>
</dbReference>
<dbReference type="InterPro" id="IPR052534">
    <property type="entry name" value="Extracell_DNA_Util/SecSys_Comp"/>
</dbReference>
<dbReference type="Proteomes" id="UP000006889">
    <property type="component" value="Chromosome"/>
</dbReference>
<dbReference type="PANTHER" id="PTHR40278:SF1">
    <property type="entry name" value="DNA UTILIZATION PROTEIN HOFN"/>
    <property type="match status" value="1"/>
</dbReference>
<dbReference type="AlphaFoldDB" id="E4Q3Q9"/>
<feature type="coiled-coil region" evidence="1">
    <location>
        <begin position="50"/>
        <end position="77"/>
    </location>
</feature>
<dbReference type="HOGENOM" id="CLU_128627_0_0_9"/>
<dbReference type="PANTHER" id="PTHR40278">
    <property type="entry name" value="DNA UTILIZATION PROTEIN HOFN"/>
    <property type="match status" value="1"/>
</dbReference>
<dbReference type="Pfam" id="PF05137">
    <property type="entry name" value="PilN"/>
    <property type="match status" value="1"/>
</dbReference>
<dbReference type="eggNOG" id="ENOG503360T">
    <property type="taxonomic scope" value="Bacteria"/>
</dbReference>
<evidence type="ECO:0000313" key="4">
    <source>
        <dbReference type="Proteomes" id="UP000006889"/>
    </source>
</evidence>
<dbReference type="OrthoDB" id="1716185at2"/>
<protein>
    <submittedName>
        <fullName evidence="3">Fimbrial assembly family protein</fullName>
    </submittedName>
</protein>
<evidence type="ECO:0000256" key="1">
    <source>
        <dbReference type="SAM" id="Coils"/>
    </source>
</evidence>
<dbReference type="KEGG" id="cow:Calow_1593"/>
<keyword evidence="2" id="KW-0812">Transmembrane</keyword>
<keyword evidence="2" id="KW-0472">Membrane</keyword>
<dbReference type="InterPro" id="IPR007813">
    <property type="entry name" value="PilN"/>
</dbReference>
<reference evidence="3 4" key="2">
    <citation type="journal article" date="2011" name="J. Bacteriol.">
        <title>Complete genome sequences for the anaerobic, extremely thermophilic plant biomass-degrading bacteria Caldicellulosiruptor hydrothermalis, Caldicellulosiruptor kristjanssonii, Caldicellulosiruptor kronotskyensis, Caldicellulosiruptor owensenis, and Caldicellulosiruptor lactoaceticus.</title>
        <authorList>
            <person name="Blumer-Schuette S.E."/>
            <person name="Ozdemir I."/>
            <person name="Mistry D."/>
            <person name="Lucas S."/>
            <person name="Lapidus A."/>
            <person name="Cheng J.F."/>
            <person name="Goodwin L.A."/>
            <person name="Pitluck S."/>
            <person name="Land M.L."/>
            <person name="Hauser L.J."/>
            <person name="Woyke T."/>
            <person name="Mikhailova N."/>
            <person name="Pati A."/>
            <person name="Kyrpides N.C."/>
            <person name="Ivanova N."/>
            <person name="Detter J.C."/>
            <person name="Walston-Davenport K."/>
            <person name="Han S."/>
            <person name="Adams M.W."/>
            <person name="Kelly R.M."/>
        </authorList>
    </citation>
    <scope>NUCLEOTIDE SEQUENCE [LARGE SCALE GENOMIC DNA]</scope>
    <source>
        <strain evidence="4">ATCC 700167 / DSM 13100 / OL</strain>
    </source>
</reference>
<keyword evidence="4" id="KW-1185">Reference proteome</keyword>
<dbReference type="RefSeq" id="WP_013412478.1">
    <property type="nucleotide sequence ID" value="NC_014657.1"/>
</dbReference>
<evidence type="ECO:0000256" key="2">
    <source>
        <dbReference type="SAM" id="Phobius"/>
    </source>
</evidence>
<sequence length="179" mass="20470">MAKNLKDINLLLAYERGIKKKDATLRIYFLLLILEICVFALIGSIFLTRIMTTNNDIRRLNNEITIKQQQMDEAQKLVEKKILYTQKKALLEYISSGHIKFLEILDKLESLTPSNLKFESLNLSTEKVTCTVRADKLETVTQFVYNLQTSGYFTNVSFSSVTGDENSKMSTISADIARK</sequence>
<keyword evidence="1" id="KW-0175">Coiled coil</keyword>
<reference key="1">
    <citation type="submission" date="2010-09" db="EMBL/GenBank/DDBJ databases">
        <title>Complete sequence of Caldicellulosiruptor owensensis OL.</title>
        <authorList>
            <consortium name="US DOE Joint Genome Institute"/>
            <person name="Lucas S."/>
            <person name="Copeland A."/>
            <person name="Lapidus A."/>
            <person name="Cheng J.-F."/>
            <person name="Bruce D."/>
            <person name="Goodwin L."/>
            <person name="Pitluck S."/>
            <person name="Davenport K."/>
            <person name="Detter J.C."/>
            <person name="Han C."/>
            <person name="Tapia R."/>
            <person name="Land M."/>
            <person name="Hauser L."/>
            <person name="Chang Y.-J."/>
            <person name="Jeffries C."/>
            <person name="Kyrpides N."/>
            <person name="Ivanova N."/>
            <person name="Mikhailova N."/>
            <person name="Blumer-Schuette S.E."/>
            <person name="Kelly R.M."/>
            <person name="Woyke T."/>
        </authorList>
    </citation>
    <scope>NUCLEOTIDE SEQUENCE</scope>
    <source>
        <strain>OL</strain>
    </source>
</reference>
<keyword evidence="2" id="KW-1133">Transmembrane helix</keyword>
<evidence type="ECO:0000313" key="3">
    <source>
        <dbReference type="EMBL" id="ADQ05139.1"/>
    </source>
</evidence>
<organism evidence="3 4">
    <name type="scientific">Caldicellulosiruptor owensensis (strain ATCC 700167 / DSM 13100 / OL)</name>
    <dbReference type="NCBI Taxonomy" id="632518"/>
    <lineage>
        <taxon>Bacteria</taxon>
        <taxon>Bacillati</taxon>
        <taxon>Bacillota</taxon>
        <taxon>Bacillota incertae sedis</taxon>
        <taxon>Caldicellulosiruptorales</taxon>
        <taxon>Caldicellulosiruptoraceae</taxon>
        <taxon>Caldicellulosiruptor</taxon>
    </lineage>
</organism>
<accession>E4Q3Q9</accession>
<name>E4Q3Q9_CALOW</name>